<name>A0A1G4K8W2_9SACH</name>
<comment type="subcellular location">
    <subcellularLocation>
        <location evidence="1">Endosome membrane</location>
    </subcellularLocation>
</comment>
<evidence type="ECO:0000256" key="4">
    <source>
        <dbReference type="ARBA" id="ARBA00022753"/>
    </source>
</evidence>
<keyword evidence="4" id="KW-0967">Endosome</keyword>
<dbReference type="AlphaFoldDB" id="A0A1G4K8W2"/>
<feature type="compositionally biased region" description="Basic and acidic residues" evidence="7">
    <location>
        <begin position="198"/>
        <end position="218"/>
    </location>
</feature>
<organism evidence="8 9">
    <name type="scientific">Lachancea mirantina</name>
    <dbReference type="NCBI Taxonomy" id="1230905"/>
    <lineage>
        <taxon>Eukaryota</taxon>
        <taxon>Fungi</taxon>
        <taxon>Dikarya</taxon>
        <taxon>Ascomycota</taxon>
        <taxon>Saccharomycotina</taxon>
        <taxon>Saccharomycetes</taxon>
        <taxon>Saccharomycetales</taxon>
        <taxon>Saccharomycetaceae</taxon>
        <taxon>Lachancea</taxon>
    </lineage>
</organism>
<evidence type="ECO:0000256" key="2">
    <source>
        <dbReference type="ARBA" id="ARBA00006190"/>
    </source>
</evidence>
<feature type="region of interest" description="Disordered" evidence="7">
    <location>
        <begin position="164"/>
        <end position="218"/>
    </location>
</feature>
<reference evidence="8 9" key="1">
    <citation type="submission" date="2016-03" db="EMBL/GenBank/DDBJ databases">
        <authorList>
            <person name="Devillers H."/>
        </authorList>
    </citation>
    <scope>NUCLEOTIDE SEQUENCE [LARGE SCALE GENOMIC DNA]</scope>
    <source>
        <strain evidence="8">CBS 11717</strain>
    </source>
</reference>
<evidence type="ECO:0000256" key="7">
    <source>
        <dbReference type="SAM" id="MobiDB-lite"/>
    </source>
</evidence>
<evidence type="ECO:0000313" key="9">
    <source>
        <dbReference type="Proteomes" id="UP000191024"/>
    </source>
</evidence>
<evidence type="ECO:0000256" key="3">
    <source>
        <dbReference type="ARBA" id="ARBA00022448"/>
    </source>
</evidence>
<dbReference type="Pfam" id="PF03357">
    <property type="entry name" value="Snf7"/>
    <property type="match status" value="1"/>
</dbReference>
<dbReference type="Proteomes" id="UP000191024">
    <property type="component" value="Chromosome G"/>
</dbReference>
<dbReference type="InterPro" id="IPR005024">
    <property type="entry name" value="Snf7_fam"/>
</dbReference>
<evidence type="ECO:0000256" key="5">
    <source>
        <dbReference type="ARBA" id="ARBA00022927"/>
    </source>
</evidence>
<proteinExistence type="inferred from homology"/>
<dbReference type="PANTHER" id="PTHR22761">
    <property type="entry name" value="CHARGED MULTIVESICULAR BODY PROTEIN"/>
    <property type="match status" value="1"/>
</dbReference>
<sequence>MGQRGSKIEVTKADRAILQLKISKDEIHKYARRTESLIASEDLQLRNIIKADPKASNKNPRARLLLKKIHYQRRLLEQASDQLINLENMVATVEFKLVEQQFIIGLRQGNEILTKLNKEFTGVDDLMDQVQDQIAYQDEIDQVLSSSIVGSYEDELERELKQLDREVNGSVKQSEMPSVEGPTKQPEMPSVEGLPEPQPEREEPAVEEERPHEAPLLA</sequence>
<dbReference type="STRING" id="1230905.A0A1G4K8W2"/>
<evidence type="ECO:0000256" key="6">
    <source>
        <dbReference type="ARBA" id="ARBA00023136"/>
    </source>
</evidence>
<dbReference type="GO" id="GO:0015031">
    <property type="term" value="P:protein transport"/>
    <property type="evidence" value="ECO:0007669"/>
    <property type="project" value="UniProtKB-KW"/>
</dbReference>
<dbReference type="GO" id="GO:0005771">
    <property type="term" value="C:multivesicular body"/>
    <property type="evidence" value="ECO:0007669"/>
    <property type="project" value="TreeGrafter"/>
</dbReference>
<dbReference type="EMBL" id="LT598469">
    <property type="protein sequence ID" value="SCV00537.1"/>
    <property type="molecule type" value="Genomic_DNA"/>
</dbReference>
<dbReference type="OrthoDB" id="441172at2759"/>
<evidence type="ECO:0000256" key="1">
    <source>
        <dbReference type="ARBA" id="ARBA00004608"/>
    </source>
</evidence>
<dbReference type="GO" id="GO:0000815">
    <property type="term" value="C:ESCRT III complex"/>
    <property type="evidence" value="ECO:0007669"/>
    <property type="project" value="TreeGrafter"/>
</dbReference>
<accession>A0A1G4K8W2</accession>
<protein>
    <submittedName>
        <fullName evidence="8">LAMI_0G05710g1_1</fullName>
    </submittedName>
</protein>
<keyword evidence="3" id="KW-0813">Transport</keyword>
<dbReference type="GO" id="GO:0032511">
    <property type="term" value="P:late endosome to vacuole transport via multivesicular body sorting pathway"/>
    <property type="evidence" value="ECO:0007669"/>
    <property type="project" value="TreeGrafter"/>
</dbReference>
<keyword evidence="9" id="KW-1185">Reference proteome</keyword>
<keyword evidence="6" id="KW-0472">Membrane</keyword>
<keyword evidence="5" id="KW-0653">Protein transport</keyword>
<comment type="similarity">
    <text evidence="2">Belongs to the SNF7 family.</text>
</comment>
<evidence type="ECO:0000313" key="8">
    <source>
        <dbReference type="EMBL" id="SCV00537.1"/>
    </source>
</evidence>
<gene>
    <name evidence="8" type="ORF">LAMI_0G05710G</name>
</gene>
<dbReference type="GO" id="GO:0006900">
    <property type="term" value="P:vesicle budding from membrane"/>
    <property type="evidence" value="ECO:0007669"/>
    <property type="project" value="TreeGrafter"/>
</dbReference>
<dbReference type="PANTHER" id="PTHR22761:SF5">
    <property type="entry name" value="CHARGED MULTIVESICULAR BODY PROTEIN 6"/>
    <property type="match status" value="1"/>
</dbReference>